<evidence type="ECO:0000256" key="3">
    <source>
        <dbReference type="ARBA" id="ARBA00022737"/>
    </source>
</evidence>
<feature type="domain" description="Chitin-binding type-2" evidence="7">
    <location>
        <begin position="1449"/>
        <end position="1507"/>
    </location>
</feature>
<evidence type="ECO:0000256" key="4">
    <source>
        <dbReference type="ARBA" id="ARBA00023157"/>
    </source>
</evidence>
<feature type="domain" description="Chitin-binding type-2" evidence="7">
    <location>
        <begin position="236"/>
        <end position="295"/>
    </location>
</feature>
<feature type="compositionally biased region" description="Polar residues" evidence="6">
    <location>
        <begin position="398"/>
        <end position="408"/>
    </location>
</feature>
<evidence type="ECO:0000256" key="2">
    <source>
        <dbReference type="ARBA" id="ARBA00022729"/>
    </source>
</evidence>
<evidence type="ECO:0000256" key="1">
    <source>
        <dbReference type="ARBA" id="ARBA00022669"/>
    </source>
</evidence>
<feature type="compositionally biased region" description="Low complexity" evidence="6">
    <location>
        <begin position="553"/>
        <end position="563"/>
    </location>
</feature>
<reference evidence="8" key="1">
    <citation type="submission" date="2014-01" db="EMBL/GenBank/DDBJ databases">
        <authorList>
            <person name="Aslett M."/>
        </authorList>
    </citation>
    <scope>NUCLEOTIDE SEQUENCE</scope>
</reference>
<evidence type="ECO:0000259" key="7">
    <source>
        <dbReference type="PROSITE" id="PS50940"/>
    </source>
</evidence>
<feature type="compositionally biased region" description="Low complexity" evidence="6">
    <location>
        <begin position="891"/>
        <end position="954"/>
    </location>
</feature>
<feature type="compositionally biased region" description="Low complexity" evidence="6">
    <location>
        <begin position="302"/>
        <end position="339"/>
    </location>
</feature>
<feature type="compositionally biased region" description="Polar residues" evidence="6">
    <location>
        <begin position="1027"/>
        <end position="1041"/>
    </location>
</feature>
<protein>
    <submittedName>
        <fullName evidence="8">CBM 14 domain containing protein</fullName>
    </submittedName>
</protein>
<keyword evidence="4" id="KW-1015">Disulfide bond</keyword>
<feature type="compositionally biased region" description="Polar residues" evidence="6">
    <location>
        <begin position="1050"/>
        <end position="1075"/>
    </location>
</feature>
<feature type="compositionally biased region" description="Low complexity" evidence="6">
    <location>
        <begin position="1152"/>
        <end position="1190"/>
    </location>
</feature>
<feature type="region of interest" description="Disordered" evidence="6">
    <location>
        <begin position="1836"/>
        <end position="1860"/>
    </location>
</feature>
<feature type="compositionally biased region" description="Low complexity" evidence="6">
    <location>
        <begin position="591"/>
        <end position="633"/>
    </location>
</feature>
<name>A0A077ZFK2_TRITR</name>
<feature type="compositionally biased region" description="Polar residues" evidence="6">
    <location>
        <begin position="340"/>
        <end position="371"/>
    </location>
</feature>
<dbReference type="PANTHER" id="PTHR23301">
    <property type="entry name" value="CHITIN BINDING PERITROPHIN-A"/>
    <property type="match status" value="1"/>
</dbReference>
<feature type="domain" description="Chitin-binding type-2" evidence="7">
    <location>
        <begin position="1212"/>
        <end position="1271"/>
    </location>
</feature>
<evidence type="ECO:0000256" key="5">
    <source>
        <dbReference type="ARBA" id="ARBA00023180"/>
    </source>
</evidence>
<dbReference type="Proteomes" id="UP000030665">
    <property type="component" value="Unassembled WGS sequence"/>
</dbReference>
<dbReference type="EMBL" id="HG806164">
    <property type="protein sequence ID" value="CDW57445.1"/>
    <property type="molecule type" value="Genomic_DNA"/>
</dbReference>
<dbReference type="InterPro" id="IPR002557">
    <property type="entry name" value="Chitin-bd_dom"/>
</dbReference>
<dbReference type="InterPro" id="IPR051940">
    <property type="entry name" value="Chitin_bind-dev_reg"/>
</dbReference>
<dbReference type="PANTHER" id="PTHR23301:SF109">
    <property type="entry name" value="CHITIN-BINDING TYPE-2 DOMAIN-CONTAINING PROTEIN"/>
    <property type="match status" value="1"/>
</dbReference>
<dbReference type="SUPFAM" id="SSF57625">
    <property type="entry name" value="Invertebrate chitin-binding proteins"/>
    <property type="match status" value="12"/>
</dbReference>
<gene>
    <name evidence="8" type="ORF">TTRE_0000573701</name>
</gene>
<proteinExistence type="predicted"/>
<dbReference type="GO" id="GO:0005576">
    <property type="term" value="C:extracellular region"/>
    <property type="evidence" value="ECO:0007669"/>
    <property type="project" value="InterPro"/>
</dbReference>
<feature type="domain" description="Chitin-binding type-2" evidence="7">
    <location>
        <begin position="36"/>
        <end position="95"/>
    </location>
</feature>
<evidence type="ECO:0000313" key="8">
    <source>
        <dbReference type="EMBL" id="CDW57445.1"/>
    </source>
</evidence>
<sequence length="1860" mass="192212">MTRVEVQGDYANDCKASVKGIHPKSSYDPFHKIDPEFDCTNRQDGRYAHPVLNCTPAYFACFRGETIRLICPSTDIFDASQGFCQPASNVPACVGQRNFTADCANLISGNYSLNNDSCLSFFLQCNGGSGVFQTCPNGQFFNPMLGNCSSPENIQACSNVGSGNETTVIPAEFNCTGRDDGAYQPAQLECLPAYYNCLNGTAERSICDDGLIFNSRSGNCTEISQVGICEEVLNSTSICGNLTNGGYSLSNDLCTPYFIQCENGSAFLEMCPDGLYIDPTTNICATPEDVQICVSGGNITQSSGTTTSSAMQTGSSSTTSTIRIPIGISGSTTTTAIQSNSSQPGANTTESSSSVEAQSTTVSGENNSIAMSSTSGGSEGPSSTSTISITENATESEGATSSITSEGNVTSTSESGVTVSDRAIMRQADAAASVTSSQETSTSGPEGNATLSEQTSTSESMENETSSGTESSLTTSGAEGNVTSTEEMSTSSPEGNVTSSSGEMSTSSSQGNETTGGEYPTASGEMSTSSSQGNVTSSSSGEMTTGRTEGNVTSSEEMTTSSSQGNETTGGGEYPTASGEMSTSRSQENVTSSSGEMTTSETGGNTTSSGPQADVTSSGSSGNGTSSEEMTTSASGGNMTSSGQTVTSSSEGNVTSSGTMSSQESQTTRISNSTASGEMTTSRAEGNVTSSREVTTTRPQADVTSTERMTTSGPERNMTSSGPQGGQTTGGASPTVSGGMTTTGAEGNVSSSTEMTTSGSGGNMTSTEQMSTGSSQSSSGSEGSQSTGGAYPTASGAMTTTGSEGNVTSTSGEMSTSSSQGNETTAGEYPTASGEMSTSGSQGNVTSSGEMTSSGAEGSNSTVSGEVTTTYEGNVTSSAGVTSSEPQGNATSSEQTSTSESMGNETSSGSESTQTTGRTEGNITSSMEMSTSSSGGNVTSSEETTTSGSEASQSNGGGYSTMSGEVTTSGIGGNATSSAEATTTSGSEGNATSSEQMSTSGPQADVTSSGSSGNATSSEEMTTSASGGNQTTVEQASTSSPGGAYPTASGEVTSSGAEGNASSTEMTTSGSAGNVTSSEEMSTSSSEWNGTVSGETTTSGSEGNETTVNGSTSASTESTSADGRIFRYDGALYRQSSNVSTEGNTSVTSSQESPSGSVSLSTLSSEVTSAMSSVESSSSTVSGSGLPSTSISEAYSTPSAENGTNICVPPFEFNCTGREDGSFQPSELLCSPAYYNCSNGTATRLLCSNNLIFNPSTQNCTNASQVNECESAYNSTTVCQNMTDGSYAIDNSTCLPFYITCQNGTASFLVCKRKLYFDPVGLNCTWPEAIEACSNATLENSTSSSGNNASAAGGRLQGLFGNFRGSESDENFLAGMNFSPVYPFEFDCQNREDDFFQPPELECSPSWYACQSQQAFRLTCPDGLFFDMAARNCTAPTELANCQESMNYTDVCAGMSDGFFALKNMCSPFFVECKNGSGSFGICSWELYFDPSTGSCTIPEQIEICRFNSSIPPEAQFNCTGMPDGNYSNPLYNCSSFYYSCNGGQTSREQCPFRLFFDPVYLECAPFDDVYECVNSTSNNFFPLRSKTATNTTGINCDGLENDNYPDPTNNCSNIFYTCTNGVSITRKCAAGTFYDPELDVCDLSNRVPACSNGNRPTTLSPSTSSQTRTTIAFDCSGLPDGNWAAGDCQPYYFACVGGFSFKQPCPAKTFYDSVTDQCNFKFFIRQCGSAGSSGAKTRRPNTPPFINCTTMANGNYADAQNNCTNYYFVCNNGSTAVFYCAEGMFYNSDAEQCDTKEMVPGCGGLQSTVAGSGVIDGNVTEMTNAPIVSIGRSLNARRRKKPRRRAYRTSRRRRDEETN</sequence>
<evidence type="ECO:0000256" key="6">
    <source>
        <dbReference type="SAM" id="MobiDB-lite"/>
    </source>
</evidence>
<feature type="compositionally biased region" description="Polar residues" evidence="6">
    <location>
        <begin position="579"/>
        <end position="590"/>
    </location>
</feature>
<feature type="domain" description="Chitin-binding type-2" evidence="7">
    <location>
        <begin position="1673"/>
        <end position="1730"/>
    </location>
</feature>
<keyword evidence="9" id="KW-1185">Reference proteome</keyword>
<feature type="region of interest" description="Disordered" evidence="6">
    <location>
        <begin position="1137"/>
        <end position="1198"/>
    </location>
</feature>
<feature type="domain" description="Chitin-binding type-2" evidence="7">
    <location>
        <begin position="1385"/>
        <end position="1444"/>
    </location>
</feature>
<keyword evidence="5" id="KW-0325">Glycoprotein</keyword>
<dbReference type="InterPro" id="IPR036508">
    <property type="entry name" value="Chitin-bd_dom_sf"/>
</dbReference>
<feature type="compositionally biased region" description="Low complexity" evidence="6">
    <location>
        <begin position="1007"/>
        <end position="1026"/>
    </location>
</feature>
<feature type="compositionally biased region" description="Low complexity" evidence="6">
    <location>
        <begin position="750"/>
        <end position="789"/>
    </location>
</feature>
<dbReference type="AlphaFoldDB" id="A0A077ZFK2"/>
<feature type="compositionally biased region" description="Polar residues" evidence="6">
    <location>
        <begin position="1137"/>
        <end position="1151"/>
    </location>
</feature>
<feature type="compositionally biased region" description="Low complexity" evidence="6">
    <location>
        <begin position="452"/>
        <end position="509"/>
    </location>
</feature>
<feature type="compositionally biased region" description="Low complexity" evidence="6">
    <location>
        <begin position="1076"/>
        <end position="1121"/>
    </location>
</feature>
<feature type="compositionally biased region" description="Low complexity" evidence="6">
    <location>
        <begin position="409"/>
        <end position="420"/>
    </location>
</feature>
<feature type="compositionally biased region" description="Polar residues" evidence="6">
    <location>
        <begin position="542"/>
        <end position="552"/>
    </location>
</feature>
<dbReference type="OrthoDB" id="5914859at2759"/>
<organism evidence="8 9">
    <name type="scientific">Trichuris trichiura</name>
    <name type="common">Whipworm</name>
    <name type="synonym">Trichocephalus trichiurus</name>
    <dbReference type="NCBI Taxonomy" id="36087"/>
    <lineage>
        <taxon>Eukaryota</taxon>
        <taxon>Metazoa</taxon>
        <taxon>Ecdysozoa</taxon>
        <taxon>Nematoda</taxon>
        <taxon>Enoplea</taxon>
        <taxon>Dorylaimia</taxon>
        <taxon>Trichinellida</taxon>
        <taxon>Trichuridae</taxon>
        <taxon>Trichuris</taxon>
    </lineage>
</organism>
<feature type="compositionally biased region" description="Polar residues" evidence="6">
    <location>
        <begin position="960"/>
        <end position="969"/>
    </location>
</feature>
<keyword evidence="2" id="KW-0732">Signal</keyword>
<dbReference type="Pfam" id="PF01607">
    <property type="entry name" value="CBM_14"/>
    <property type="match status" value="12"/>
</dbReference>
<feature type="domain" description="Chitin-binding type-2" evidence="7">
    <location>
        <begin position="1594"/>
        <end position="1653"/>
    </location>
</feature>
<feature type="domain" description="Chitin-binding type-2" evidence="7">
    <location>
        <begin position="1276"/>
        <end position="1335"/>
    </location>
</feature>
<accession>A0A077ZFK2</accession>
<keyword evidence="1" id="KW-0147">Chitin-binding</keyword>
<feature type="compositionally biased region" description="Low complexity" evidence="6">
    <location>
        <begin position="808"/>
        <end position="819"/>
    </location>
</feature>
<feature type="compositionally biased region" description="Polar residues" evidence="6">
    <location>
        <begin position="796"/>
        <end position="807"/>
    </location>
</feature>
<feature type="compositionally biased region" description="Low complexity" evidence="6">
    <location>
        <begin position="527"/>
        <end position="541"/>
    </location>
</feature>
<dbReference type="PROSITE" id="PS50940">
    <property type="entry name" value="CHIT_BIND_II"/>
    <property type="match status" value="12"/>
</dbReference>
<feature type="compositionally biased region" description="Polar residues" evidence="6">
    <location>
        <begin position="990"/>
        <end position="1006"/>
    </location>
</feature>
<feature type="domain" description="Chitin-binding type-2" evidence="7">
    <location>
        <begin position="172"/>
        <end position="231"/>
    </location>
</feature>
<reference evidence="8" key="2">
    <citation type="submission" date="2014-03" db="EMBL/GenBank/DDBJ databases">
        <title>The whipworm genome and dual-species transcriptomics of an intimate host-pathogen interaction.</title>
        <authorList>
            <person name="Foth B.J."/>
            <person name="Tsai I.J."/>
            <person name="Reid A.J."/>
            <person name="Bancroft A.J."/>
            <person name="Nichol S."/>
            <person name="Tracey A."/>
            <person name="Holroyd N."/>
            <person name="Cotton J.A."/>
            <person name="Stanley E.J."/>
            <person name="Zarowiecki M."/>
            <person name="Liu J.Z."/>
            <person name="Huckvale T."/>
            <person name="Cooper P.J."/>
            <person name="Grencis R.K."/>
            <person name="Berriman M."/>
        </authorList>
    </citation>
    <scope>NUCLEOTIDE SEQUENCE [LARGE SCALE GENOMIC DNA]</scope>
</reference>
<feature type="region of interest" description="Disordered" evidence="6">
    <location>
        <begin position="302"/>
        <end position="1122"/>
    </location>
</feature>
<dbReference type="SMART" id="SM00494">
    <property type="entry name" value="ChtBD2"/>
    <property type="match status" value="12"/>
</dbReference>
<dbReference type="STRING" id="36087.A0A077ZFK2"/>
<feature type="compositionally biased region" description="Polar residues" evidence="6">
    <location>
        <begin position="834"/>
        <end position="890"/>
    </location>
</feature>
<feature type="domain" description="Chitin-binding type-2" evidence="7">
    <location>
        <begin position="100"/>
        <end position="159"/>
    </location>
</feature>
<feature type="compositionally biased region" description="Polar residues" evidence="6">
    <location>
        <begin position="433"/>
        <end position="451"/>
    </location>
</feature>
<feature type="domain" description="Chitin-binding type-2" evidence="7">
    <location>
        <begin position="1746"/>
        <end position="1805"/>
    </location>
</feature>
<feature type="compositionally biased region" description="Low complexity" evidence="6">
    <location>
        <begin position="974"/>
        <end position="989"/>
    </location>
</feature>
<dbReference type="Gene3D" id="2.170.140.10">
    <property type="entry name" value="Chitin binding domain"/>
    <property type="match status" value="10"/>
</dbReference>
<feature type="domain" description="Chitin-binding type-2" evidence="7">
    <location>
        <begin position="1516"/>
        <end position="1575"/>
    </location>
</feature>
<feature type="compositionally biased region" description="Polar residues" evidence="6">
    <location>
        <begin position="736"/>
        <end position="749"/>
    </location>
</feature>
<evidence type="ECO:0000313" key="9">
    <source>
        <dbReference type="Proteomes" id="UP000030665"/>
    </source>
</evidence>
<feature type="compositionally biased region" description="Basic residues" evidence="6">
    <location>
        <begin position="1836"/>
        <end position="1853"/>
    </location>
</feature>
<feature type="compositionally biased region" description="Low complexity" evidence="6">
    <location>
        <begin position="372"/>
        <end position="397"/>
    </location>
</feature>
<keyword evidence="3" id="KW-0677">Repeat</keyword>
<feature type="compositionally biased region" description="Polar residues" evidence="6">
    <location>
        <begin position="634"/>
        <end position="718"/>
    </location>
</feature>
<dbReference type="GO" id="GO:0008061">
    <property type="term" value="F:chitin binding"/>
    <property type="evidence" value="ECO:0007669"/>
    <property type="project" value="UniProtKB-KW"/>
</dbReference>